<dbReference type="EMBL" id="JAGVWC010000011">
    <property type="protein sequence ID" value="MBS3061955.1"/>
    <property type="molecule type" value="Genomic_DNA"/>
</dbReference>
<reference evidence="1" key="1">
    <citation type="submission" date="2021-03" db="EMBL/GenBank/DDBJ databases">
        <authorList>
            <person name="Jaffe A."/>
        </authorList>
    </citation>
    <scope>NUCLEOTIDE SEQUENCE</scope>
    <source>
        <strain evidence="1">RIFCSPLOWO2_01_FULL_AR10_48_17</strain>
    </source>
</reference>
<comment type="caution">
    <text evidence="1">The sequence shown here is derived from an EMBL/GenBank/DDBJ whole genome shotgun (WGS) entry which is preliminary data.</text>
</comment>
<protein>
    <submittedName>
        <fullName evidence="1">Uncharacterized protein</fullName>
    </submittedName>
</protein>
<accession>A0A8T4LF91</accession>
<organism evidence="1 2">
    <name type="scientific">Candidatus Iainarchaeum sp</name>
    <dbReference type="NCBI Taxonomy" id="3101447"/>
    <lineage>
        <taxon>Archaea</taxon>
        <taxon>Candidatus Iainarchaeota</taxon>
        <taxon>Candidatus Iainarchaeia</taxon>
        <taxon>Candidatus Iainarchaeales</taxon>
        <taxon>Candidatus Iainarchaeaceae</taxon>
        <taxon>Candidatus Iainarchaeum</taxon>
    </lineage>
</organism>
<evidence type="ECO:0000313" key="2">
    <source>
        <dbReference type="Proteomes" id="UP000675968"/>
    </source>
</evidence>
<proteinExistence type="predicted"/>
<sequence>MNNRIHGRKNTKSVGQKIAKARVRKDAWDAVAKLLSARTPEGKFKYTETEIPGRLADQHIFVGLETVTRIAKKIRSLQERRSFEGKRIPNAARREEFLRKAFKLTFEPRDRIAQRALERESRHGYSTTINAIRQSATKVRVAHGITGRRFQESKKAKKRIIRVFMPKKTPMSFNWRKMAKQLRIPLKFIRDTIAEEFLRRGYHPTRVTEITGIAESRLYQMRDVIKQKQSA</sequence>
<dbReference type="AlphaFoldDB" id="A0A8T4LF91"/>
<dbReference type="Proteomes" id="UP000675968">
    <property type="component" value="Unassembled WGS sequence"/>
</dbReference>
<reference evidence="1" key="2">
    <citation type="submission" date="2021-05" db="EMBL/GenBank/DDBJ databases">
        <title>Protein family content uncovers lineage relationships and bacterial pathway maintenance mechanisms in DPANN archaea.</title>
        <authorList>
            <person name="Castelle C.J."/>
            <person name="Meheust R."/>
            <person name="Jaffe A.L."/>
            <person name="Seitz K."/>
            <person name="Gong X."/>
            <person name="Baker B.J."/>
            <person name="Banfield J.F."/>
        </authorList>
    </citation>
    <scope>NUCLEOTIDE SEQUENCE</scope>
    <source>
        <strain evidence="1">RIFCSPLOWO2_01_FULL_AR10_48_17</strain>
    </source>
</reference>
<evidence type="ECO:0000313" key="1">
    <source>
        <dbReference type="EMBL" id="MBS3061955.1"/>
    </source>
</evidence>
<name>A0A8T4LF91_9ARCH</name>
<gene>
    <name evidence="1" type="ORF">J4215_05225</name>
</gene>